<dbReference type="HOGENOM" id="CLU_069356_32_1_11"/>
<dbReference type="Gene3D" id="1.10.357.10">
    <property type="entry name" value="Tetracycline Repressor, domain 2"/>
    <property type="match status" value="1"/>
</dbReference>
<dbReference type="PATRIC" id="fig|1415166.3.peg.3562"/>
<dbReference type="Pfam" id="PF00440">
    <property type="entry name" value="TetR_N"/>
    <property type="match status" value="1"/>
</dbReference>
<feature type="domain" description="HTH tetR-type" evidence="5">
    <location>
        <begin position="18"/>
        <end position="80"/>
    </location>
</feature>
<evidence type="ECO:0000256" key="3">
    <source>
        <dbReference type="ARBA" id="ARBA00023163"/>
    </source>
</evidence>
<accession>W5TGB3</accession>
<name>W5TGB3_9NOCA</name>
<dbReference type="OrthoDB" id="7186647at2"/>
<evidence type="ECO:0000313" key="6">
    <source>
        <dbReference type="EMBL" id="AHH18257.1"/>
    </source>
</evidence>
<dbReference type="GO" id="GO:0003700">
    <property type="term" value="F:DNA-binding transcription factor activity"/>
    <property type="evidence" value="ECO:0007669"/>
    <property type="project" value="TreeGrafter"/>
</dbReference>
<dbReference type="EMBL" id="CP006850">
    <property type="protein sequence ID" value="AHH18257.1"/>
    <property type="molecule type" value="Genomic_DNA"/>
</dbReference>
<evidence type="ECO:0000256" key="1">
    <source>
        <dbReference type="ARBA" id="ARBA00023015"/>
    </source>
</evidence>
<dbReference type="STRING" id="1415166.NONO_c34700"/>
<dbReference type="RefSeq" id="WP_025349700.1">
    <property type="nucleotide sequence ID" value="NZ_CP006850.1"/>
</dbReference>
<evidence type="ECO:0000313" key="7">
    <source>
        <dbReference type="Proteomes" id="UP000019150"/>
    </source>
</evidence>
<protein>
    <submittedName>
        <fullName evidence="6">Putative transcriptional regulator, TetR family</fullName>
    </submittedName>
</protein>
<feature type="DNA-binding region" description="H-T-H motif" evidence="4">
    <location>
        <begin position="43"/>
        <end position="62"/>
    </location>
</feature>
<dbReference type="InterPro" id="IPR050109">
    <property type="entry name" value="HTH-type_TetR-like_transc_reg"/>
</dbReference>
<dbReference type="GO" id="GO:0000976">
    <property type="term" value="F:transcription cis-regulatory region binding"/>
    <property type="evidence" value="ECO:0007669"/>
    <property type="project" value="TreeGrafter"/>
</dbReference>
<reference evidence="6 7" key="1">
    <citation type="journal article" date="2014" name="Appl. Environ. Microbiol.">
        <title>Insights into the Microbial Degradation of Rubber and Gutta-Percha by Analysis of the Complete Genome of Nocardia nova SH22a.</title>
        <authorList>
            <person name="Luo Q."/>
            <person name="Hiessl S."/>
            <person name="Poehlein A."/>
            <person name="Daniel R."/>
            <person name="Steinbuchel A."/>
        </authorList>
    </citation>
    <scope>NUCLEOTIDE SEQUENCE [LARGE SCALE GENOMIC DNA]</scope>
    <source>
        <strain evidence="6">SH22a</strain>
    </source>
</reference>
<dbReference type="InterPro" id="IPR036271">
    <property type="entry name" value="Tet_transcr_reg_TetR-rel_C_sf"/>
</dbReference>
<dbReference type="InterPro" id="IPR009057">
    <property type="entry name" value="Homeodomain-like_sf"/>
</dbReference>
<dbReference type="InterPro" id="IPR049397">
    <property type="entry name" value="EthR_C"/>
</dbReference>
<evidence type="ECO:0000256" key="4">
    <source>
        <dbReference type="PROSITE-ProRule" id="PRU00335"/>
    </source>
</evidence>
<keyword evidence="1" id="KW-0805">Transcription regulation</keyword>
<dbReference type="SUPFAM" id="SSF46689">
    <property type="entry name" value="Homeodomain-like"/>
    <property type="match status" value="1"/>
</dbReference>
<dbReference type="Proteomes" id="UP000019150">
    <property type="component" value="Chromosome"/>
</dbReference>
<dbReference type="eggNOG" id="COG1309">
    <property type="taxonomic scope" value="Bacteria"/>
</dbReference>
<evidence type="ECO:0000256" key="2">
    <source>
        <dbReference type="ARBA" id="ARBA00023125"/>
    </source>
</evidence>
<keyword evidence="3" id="KW-0804">Transcription</keyword>
<gene>
    <name evidence="6" type="ORF">NONO_c34700</name>
</gene>
<dbReference type="AlphaFoldDB" id="W5TGB3"/>
<organism evidence="6 7">
    <name type="scientific">Nocardia nova SH22a</name>
    <dbReference type="NCBI Taxonomy" id="1415166"/>
    <lineage>
        <taxon>Bacteria</taxon>
        <taxon>Bacillati</taxon>
        <taxon>Actinomycetota</taxon>
        <taxon>Actinomycetes</taxon>
        <taxon>Mycobacteriales</taxon>
        <taxon>Nocardiaceae</taxon>
        <taxon>Nocardia</taxon>
    </lineage>
</organism>
<dbReference type="KEGG" id="nno:NONO_c34700"/>
<dbReference type="Pfam" id="PF21313">
    <property type="entry name" value="EthR_C"/>
    <property type="match status" value="1"/>
</dbReference>
<dbReference type="PANTHER" id="PTHR30055:SF234">
    <property type="entry name" value="HTH-TYPE TRANSCRIPTIONAL REGULATOR BETI"/>
    <property type="match status" value="1"/>
</dbReference>
<dbReference type="SUPFAM" id="SSF48498">
    <property type="entry name" value="Tetracyclin repressor-like, C-terminal domain"/>
    <property type="match status" value="1"/>
</dbReference>
<dbReference type="Gene3D" id="1.10.10.60">
    <property type="entry name" value="Homeodomain-like"/>
    <property type="match status" value="1"/>
</dbReference>
<keyword evidence="7" id="KW-1185">Reference proteome</keyword>
<dbReference type="InterPro" id="IPR001647">
    <property type="entry name" value="HTH_TetR"/>
</dbReference>
<dbReference type="PANTHER" id="PTHR30055">
    <property type="entry name" value="HTH-TYPE TRANSCRIPTIONAL REGULATOR RUTR"/>
    <property type="match status" value="1"/>
</dbReference>
<keyword evidence="2 4" id="KW-0238">DNA-binding</keyword>
<evidence type="ECO:0000259" key="5">
    <source>
        <dbReference type="PROSITE" id="PS50977"/>
    </source>
</evidence>
<proteinExistence type="predicted"/>
<dbReference type="PROSITE" id="PS50977">
    <property type="entry name" value="HTH_TETR_2"/>
    <property type="match status" value="1"/>
</dbReference>
<sequence length="215" mass="24270">MASLTRPGSRSRQRDERRDAVERRVLAAVDRLLATGVTYTELPVARIAAEADIARSTFYRYFPDKSRLLIRMADLATDEQFRTAELWWAADHLDGEEGVVTAMRLMIAGTRAHHLVLRALTEVAGYDRDVGEYWRDRISRFTELVRARLDRERERGRISADLEVEATAIALTCMVERAIDFTFAIGNPVDDEQLARALGRTIWQAVYAGGAPTAT</sequence>